<protein>
    <submittedName>
        <fullName evidence="2">Outer membrane protein assembly factor BamB</fullName>
    </submittedName>
</protein>
<dbReference type="Proteomes" id="UP000239415">
    <property type="component" value="Unassembled WGS sequence"/>
</dbReference>
<dbReference type="EMBL" id="PVMZ01000005">
    <property type="protein sequence ID" value="PRX22137.1"/>
    <property type="molecule type" value="Genomic_DNA"/>
</dbReference>
<evidence type="ECO:0000313" key="2">
    <source>
        <dbReference type="EMBL" id="PRX22137.1"/>
    </source>
</evidence>
<dbReference type="Gene3D" id="2.130.10.10">
    <property type="entry name" value="YVTN repeat-like/Quinoprotein amine dehydrogenase"/>
    <property type="match status" value="1"/>
</dbReference>
<dbReference type="InterPro" id="IPR015943">
    <property type="entry name" value="WD40/YVTN_repeat-like_dom_sf"/>
</dbReference>
<dbReference type="InterPro" id="IPR011047">
    <property type="entry name" value="Quinoprotein_ADH-like_sf"/>
</dbReference>
<name>A0A2T0KFI5_9ACTN</name>
<gene>
    <name evidence="2" type="ORF">CLV67_105314</name>
</gene>
<organism evidence="2 3">
    <name type="scientific">Actinoplanes italicus</name>
    <dbReference type="NCBI Taxonomy" id="113567"/>
    <lineage>
        <taxon>Bacteria</taxon>
        <taxon>Bacillati</taxon>
        <taxon>Actinomycetota</taxon>
        <taxon>Actinomycetes</taxon>
        <taxon>Micromonosporales</taxon>
        <taxon>Micromonosporaceae</taxon>
        <taxon>Actinoplanes</taxon>
    </lineage>
</organism>
<accession>A0A2T0KFI5</accession>
<sequence>MIDLGDLSAPEYPRPDRRPRHRYRWRDLGLAFAAALCLVSLHSVPDAGPTLRLLWASPFDRTLIAQAGSGTVYVHRAVGFGGELIAHDLATGKIRWTIPTTPDAVTAGWLVVHPEPGLVLLPTATGAVVLDATTGATLWQLTGSVEGRTAQTLLIRDGGDGRASTLRLVGARDGRTIWQRPIGEVRTMRVRTDDERPAVIALDDGDLTLFRYDDGEILGRSDLPESGIDSPQLSFSGDRLLVTGFFDSRVTVTAHLLDDLAESWRTEIRGWGAVDDCGPVVCVATPAGVSGREPGTGTERWFVPGAQGMSPISDDRLVMFGSSSAADGLPAISVLDATTGRRLGDEVSGMPSSSITGEGRLIVLHPQGPPIDPTSVYDLDVVTGRRTLLGQVGYEIVNEPYELAGHYLIRQRQGRVQVMSVG</sequence>
<feature type="domain" description="Pyrrolo-quinoline quinone repeat" evidence="1">
    <location>
        <begin position="54"/>
        <end position="190"/>
    </location>
</feature>
<dbReference type="SUPFAM" id="SSF50998">
    <property type="entry name" value="Quinoprotein alcohol dehydrogenase-like"/>
    <property type="match status" value="1"/>
</dbReference>
<comment type="caution">
    <text evidence="2">The sequence shown here is derived from an EMBL/GenBank/DDBJ whole genome shotgun (WGS) entry which is preliminary data.</text>
</comment>
<dbReference type="Pfam" id="PF13360">
    <property type="entry name" value="PQQ_2"/>
    <property type="match status" value="1"/>
</dbReference>
<reference evidence="2 3" key="1">
    <citation type="submission" date="2018-03" db="EMBL/GenBank/DDBJ databases">
        <title>Genomic Encyclopedia of Archaeal and Bacterial Type Strains, Phase II (KMG-II): from individual species to whole genera.</title>
        <authorList>
            <person name="Goeker M."/>
        </authorList>
    </citation>
    <scope>NUCLEOTIDE SEQUENCE [LARGE SCALE GENOMIC DNA]</scope>
    <source>
        <strain evidence="2 3">DSM 43146</strain>
    </source>
</reference>
<dbReference type="InterPro" id="IPR002372">
    <property type="entry name" value="PQQ_rpt_dom"/>
</dbReference>
<dbReference type="RefSeq" id="WP_239166198.1">
    <property type="nucleotide sequence ID" value="NZ_BOMO01000033.1"/>
</dbReference>
<dbReference type="AlphaFoldDB" id="A0A2T0KFI5"/>
<keyword evidence="3" id="KW-1185">Reference proteome</keyword>
<evidence type="ECO:0000259" key="1">
    <source>
        <dbReference type="Pfam" id="PF13360"/>
    </source>
</evidence>
<evidence type="ECO:0000313" key="3">
    <source>
        <dbReference type="Proteomes" id="UP000239415"/>
    </source>
</evidence>
<proteinExistence type="predicted"/>
<dbReference type="Gene3D" id="2.40.10.480">
    <property type="match status" value="1"/>
</dbReference>